<dbReference type="AlphaFoldDB" id="A0A815ELJ1"/>
<gene>
    <name evidence="10" type="ORF">XAT740_LOCUS29494</name>
</gene>
<keyword evidence="4 9" id="KW-0812">Transmembrane</keyword>
<feature type="transmembrane region" description="Helical" evidence="9">
    <location>
        <begin position="131"/>
        <end position="153"/>
    </location>
</feature>
<evidence type="ECO:0000256" key="2">
    <source>
        <dbReference type="ARBA" id="ARBA00004141"/>
    </source>
</evidence>
<dbReference type="InterPro" id="IPR011691">
    <property type="entry name" value="Vesicle_transpt_SFT2"/>
</dbReference>
<dbReference type="PANTHER" id="PTHR23137">
    <property type="entry name" value="VESICLE TRANSPORT PROTEIN-RELATED"/>
    <property type="match status" value="1"/>
</dbReference>
<comment type="subcellular location">
    <subcellularLocation>
        <location evidence="2 9">Membrane</location>
        <topology evidence="2 9">Multi-pass membrane protein</topology>
    </subcellularLocation>
</comment>
<dbReference type="PANTHER" id="PTHR23137:SF36">
    <property type="entry name" value="VESICLE TRANSPORT PROTEIN SFT2C"/>
    <property type="match status" value="1"/>
</dbReference>
<dbReference type="Proteomes" id="UP000663828">
    <property type="component" value="Unassembled WGS sequence"/>
</dbReference>
<comment type="function">
    <text evidence="1 9">May be involved in fusion of retrograde transport vesicles derived from an endocytic compartment with the Golgi complex.</text>
</comment>
<sequence length="238" mass="27168">MFLNFRIPQATYYEMDSKYSRLQKNIGQAKTDEIIEMNDKDGTQRASSRSLLQTNLEHLQKFFSKNFYDGTPSCTDDIQGLLQKGDNDPILPSLTRKQRILGFITCCAIGVLCMAIATLYIPVIVIKARKFATLFSFGSVFFLSSFTMLWGPMNHLKHLINIERLPFTMSYLVTLFGTIYFSVWIQSYFLTAAFALFQIGALIWYIISYIPGGARGWKFFSKLFYTFAAKTVSATLTV</sequence>
<keyword evidence="11" id="KW-1185">Reference proteome</keyword>
<comment type="similarity">
    <text evidence="8 9">Belongs to the SFT2 family.</text>
</comment>
<keyword evidence="3 9" id="KW-0813">Transport</keyword>
<dbReference type="GO" id="GO:0016192">
    <property type="term" value="P:vesicle-mediated transport"/>
    <property type="evidence" value="ECO:0007669"/>
    <property type="project" value="InterPro"/>
</dbReference>
<feature type="transmembrane region" description="Helical" evidence="9">
    <location>
        <begin position="100"/>
        <end position="125"/>
    </location>
</feature>
<evidence type="ECO:0000256" key="9">
    <source>
        <dbReference type="RuleBase" id="RU363111"/>
    </source>
</evidence>
<dbReference type="GO" id="GO:0015031">
    <property type="term" value="P:protein transport"/>
    <property type="evidence" value="ECO:0007669"/>
    <property type="project" value="UniProtKB-KW"/>
</dbReference>
<proteinExistence type="inferred from homology"/>
<reference evidence="10" key="1">
    <citation type="submission" date="2021-02" db="EMBL/GenBank/DDBJ databases">
        <authorList>
            <person name="Nowell W R."/>
        </authorList>
    </citation>
    <scope>NUCLEOTIDE SEQUENCE</scope>
</reference>
<keyword evidence="5 9" id="KW-0653">Protein transport</keyword>
<feature type="transmembrane region" description="Helical" evidence="9">
    <location>
        <begin position="165"/>
        <end position="183"/>
    </location>
</feature>
<dbReference type="GO" id="GO:0012505">
    <property type="term" value="C:endomembrane system"/>
    <property type="evidence" value="ECO:0007669"/>
    <property type="project" value="UniProtKB-ARBA"/>
</dbReference>
<evidence type="ECO:0000256" key="5">
    <source>
        <dbReference type="ARBA" id="ARBA00022927"/>
    </source>
</evidence>
<evidence type="ECO:0000313" key="10">
    <source>
        <dbReference type="EMBL" id="CAF1313113.1"/>
    </source>
</evidence>
<organism evidence="10 11">
    <name type="scientific">Adineta ricciae</name>
    <name type="common">Rotifer</name>
    <dbReference type="NCBI Taxonomy" id="249248"/>
    <lineage>
        <taxon>Eukaryota</taxon>
        <taxon>Metazoa</taxon>
        <taxon>Spiralia</taxon>
        <taxon>Gnathifera</taxon>
        <taxon>Rotifera</taxon>
        <taxon>Eurotatoria</taxon>
        <taxon>Bdelloidea</taxon>
        <taxon>Adinetida</taxon>
        <taxon>Adinetidae</taxon>
        <taxon>Adineta</taxon>
    </lineage>
</organism>
<evidence type="ECO:0000256" key="8">
    <source>
        <dbReference type="ARBA" id="ARBA00025800"/>
    </source>
</evidence>
<evidence type="ECO:0000256" key="1">
    <source>
        <dbReference type="ARBA" id="ARBA00003566"/>
    </source>
</evidence>
<dbReference type="Pfam" id="PF04178">
    <property type="entry name" value="Got1"/>
    <property type="match status" value="1"/>
</dbReference>
<dbReference type="GO" id="GO:0016020">
    <property type="term" value="C:membrane"/>
    <property type="evidence" value="ECO:0007669"/>
    <property type="project" value="UniProtKB-SubCell"/>
</dbReference>
<feature type="transmembrane region" description="Helical" evidence="9">
    <location>
        <begin position="189"/>
        <end position="210"/>
    </location>
</feature>
<accession>A0A815ELJ1</accession>
<dbReference type="EMBL" id="CAJNOR010002572">
    <property type="protein sequence ID" value="CAF1313113.1"/>
    <property type="molecule type" value="Genomic_DNA"/>
</dbReference>
<dbReference type="GO" id="GO:0005737">
    <property type="term" value="C:cytoplasm"/>
    <property type="evidence" value="ECO:0007669"/>
    <property type="project" value="UniProtKB-ARBA"/>
</dbReference>
<evidence type="ECO:0000256" key="3">
    <source>
        <dbReference type="ARBA" id="ARBA00022448"/>
    </source>
</evidence>
<comment type="caution">
    <text evidence="10">The sequence shown here is derived from an EMBL/GenBank/DDBJ whole genome shotgun (WGS) entry which is preliminary data.</text>
</comment>
<evidence type="ECO:0000256" key="4">
    <source>
        <dbReference type="ARBA" id="ARBA00022692"/>
    </source>
</evidence>
<keyword evidence="6 9" id="KW-1133">Transmembrane helix</keyword>
<name>A0A815ELJ1_ADIRI</name>
<protein>
    <recommendedName>
        <fullName evidence="9">Vesicle transport protein</fullName>
    </recommendedName>
</protein>
<evidence type="ECO:0000313" key="11">
    <source>
        <dbReference type="Proteomes" id="UP000663828"/>
    </source>
</evidence>
<dbReference type="InterPro" id="IPR007305">
    <property type="entry name" value="Vesicle_transpt_Got1/SFT2"/>
</dbReference>
<keyword evidence="7 9" id="KW-0472">Membrane</keyword>
<evidence type="ECO:0000256" key="7">
    <source>
        <dbReference type="ARBA" id="ARBA00023136"/>
    </source>
</evidence>
<evidence type="ECO:0000256" key="6">
    <source>
        <dbReference type="ARBA" id="ARBA00022989"/>
    </source>
</evidence>